<comment type="caution">
    <text evidence="1">The sequence shown here is derived from an EMBL/GenBank/DDBJ whole genome shotgun (WGS) entry which is preliminary data.</text>
</comment>
<sequence length="108" mass="12683">MRTWRMAKDKCYLCGIKAEEEHTEQYAFTLEEIDAKGNSISREVGSLARLIEVIRRFDKDNEVIFYICTRCELLTVLEPEREFFRFAFPEEGLKPQEETEVAVIGKKV</sequence>
<evidence type="ECO:0000313" key="1">
    <source>
        <dbReference type="EMBL" id="GAG81418.1"/>
    </source>
</evidence>
<proteinExistence type="predicted"/>
<organism evidence="1">
    <name type="scientific">marine sediment metagenome</name>
    <dbReference type="NCBI Taxonomy" id="412755"/>
    <lineage>
        <taxon>unclassified sequences</taxon>
        <taxon>metagenomes</taxon>
        <taxon>ecological metagenomes</taxon>
    </lineage>
</organism>
<protein>
    <submittedName>
        <fullName evidence="1">Uncharacterized protein</fullName>
    </submittedName>
</protein>
<name>X1BBA7_9ZZZZ</name>
<gene>
    <name evidence="1" type="ORF">S01H4_35783</name>
</gene>
<feature type="non-terminal residue" evidence="1">
    <location>
        <position position="108"/>
    </location>
</feature>
<accession>X1BBA7</accession>
<dbReference type="AlphaFoldDB" id="X1BBA7"/>
<dbReference type="EMBL" id="BART01019061">
    <property type="protein sequence ID" value="GAG81418.1"/>
    <property type="molecule type" value="Genomic_DNA"/>
</dbReference>
<reference evidence="1" key="1">
    <citation type="journal article" date="2014" name="Front. Microbiol.">
        <title>High frequency of phylogenetically diverse reductive dehalogenase-homologous genes in deep subseafloor sedimentary metagenomes.</title>
        <authorList>
            <person name="Kawai M."/>
            <person name="Futagami T."/>
            <person name="Toyoda A."/>
            <person name="Takaki Y."/>
            <person name="Nishi S."/>
            <person name="Hori S."/>
            <person name="Arai W."/>
            <person name="Tsubouchi T."/>
            <person name="Morono Y."/>
            <person name="Uchiyama I."/>
            <person name="Ito T."/>
            <person name="Fujiyama A."/>
            <person name="Inagaki F."/>
            <person name="Takami H."/>
        </authorList>
    </citation>
    <scope>NUCLEOTIDE SEQUENCE</scope>
    <source>
        <strain evidence="1">Expedition CK06-06</strain>
    </source>
</reference>